<feature type="chain" id="PRO_5004651631" description="CBM-cenC domain-containing protein" evidence="2">
    <location>
        <begin position="20"/>
        <end position="587"/>
    </location>
</feature>
<feature type="compositionally biased region" description="Basic and acidic residues" evidence="1">
    <location>
        <begin position="329"/>
        <end position="361"/>
    </location>
</feature>
<evidence type="ECO:0008006" key="5">
    <source>
        <dbReference type="Google" id="ProtNLM"/>
    </source>
</evidence>
<feature type="region of interest" description="Disordered" evidence="1">
    <location>
        <begin position="158"/>
        <end position="286"/>
    </location>
</feature>
<sequence>MRFPFLAILAILTATEVLAAPEPYDHYDYCPKSTITKKETIWRTKTATRAPITKTVTKTNTRTNTRTITREAQYGYGNTVTKTVTKTNTKTVTVAKEPEYGYGHTVTIVKTSVQPAKTVVKTIVKTVNGVEVIKTIVTPVPAVTITIPGAGEIVTETKTVTETKMVEGEARPTPPSTPREPEASVAPGFPKPAEGETAPSNPQTPKTPKTPEGPVAPGFPIPTEPETPGAPVAPGFPIPADGEKPAEPAAPVASGFPHPETPSEPSTPGAPIAPGFPHPEGETAPTEVFGPDGITFTTREPEVGTPENPAVITPADSEKPAEPVAPATDTEKPATPDTTVEKDETPAAPIREPEAPVHEPEAPVAPATPEPEQLPGKPICPIPRPIRNNGFEGPGSWTLNQATAGIRHGFPAFPSSQAGVESPGSLTMIAPASEGTGDAFSDVATVEYSQPISLCNGATYRFSMWTKRSSEACYVRVHSYDEEANFPMIFGMGLKVGEWERVERTFVAGGNGRKFDGSLQGENKFAIGMWCPEKQRGEGESVVIDDVSLEVVGDDIAVPGDSFLDFLRALQAAQAAKDRLASLGQTK</sequence>
<dbReference type="STRING" id="1076935.U4LPD0"/>
<feature type="compositionally biased region" description="Polar residues" evidence="1">
    <location>
        <begin position="198"/>
        <end position="207"/>
    </location>
</feature>
<accession>U4LPD0</accession>
<evidence type="ECO:0000256" key="1">
    <source>
        <dbReference type="SAM" id="MobiDB-lite"/>
    </source>
</evidence>
<evidence type="ECO:0000256" key="2">
    <source>
        <dbReference type="SAM" id="SignalP"/>
    </source>
</evidence>
<reference evidence="3 4" key="1">
    <citation type="journal article" date="2013" name="PLoS Genet.">
        <title>The genome and development-dependent transcriptomes of Pyronema confluens: a window into fungal evolution.</title>
        <authorList>
            <person name="Traeger S."/>
            <person name="Altegoer F."/>
            <person name="Freitag M."/>
            <person name="Gabaldon T."/>
            <person name="Kempken F."/>
            <person name="Kumar A."/>
            <person name="Marcet-Houben M."/>
            <person name="Poggeler S."/>
            <person name="Stajich J.E."/>
            <person name="Nowrousian M."/>
        </authorList>
    </citation>
    <scope>NUCLEOTIDE SEQUENCE [LARGE SCALE GENOMIC DNA]</scope>
    <source>
        <strain evidence="4">CBS 100304</strain>
        <tissue evidence="3">Vegetative mycelium</tissue>
    </source>
</reference>
<feature type="compositionally biased region" description="Basic and acidic residues" evidence="1">
    <location>
        <begin position="159"/>
        <end position="170"/>
    </location>
</feature>
<keyword evidence="2" id="KW-0732">Signal</keyword>
<feature type="compositionally biased region" description="Low complexity" evidence="1">
    <location>
        <begin position="362"/>
        <end position="371"/>
    </location>
</feature>
<dbReference type="Gene3D" id="2.60.120.260">
    <property type="entry name" value="Galactose-binding domain-like"/>
    <property type="match status" value="1"/>
</dbReference>
<dbReference type="Proteomes" id="UP000018144">
    <property type="component" value="Unassembled WGS sequence"/>
</dbReference>
<organism evidence="3 4">
    <name type="scientific">Pyronema omphalodes (strain CBS 100304)</name>
    <name type="common">Pyronema confluens</name>
    <dbReference type="NCBI Taxonomy" id="1076935"/>
    <lineage>
        <taxon>Eukaryota</taxon>
        <taxon>Fungi</taxon>
        <taxon>Dikarya</taxon>
        <taxon>Ascomycota</taxon>
        <taxon>Pezizomycotina</taxon>
        <taxon>Pezizomycetes</taxon>
        <taxon>Pezizales</taxon>
        <taxon>Pyronemataceae</taxon>
        <taxon>Pyronema</taxon>
    </lineage>
</organism>
<proteinExistence type="predicted"/>
<name>U4LPD0_PYROM</name>
<dbReference type="EMBL" id="HF936082">
    <property type="protein sequence ID" value="CCX33432.1"/>
    <property type="molecule type" value="Genomic_DNA"/>
</dbReference>
<gene>
    <name evidence="3" type="ORF">PCON_01142</name>
</gene>
<evidence type="ECO:0000313" key="3">
    <source>
        <dbReference type="EMBL" id="CCX33432.1"/>
    </source>
</evidence>
<feature type="region of interest" description="Disordered" evidence="1">
    <location>
        <begin position="298"/>
        <end position="375"/>
    </location>
</feature>
<feature type="signal peptide" evidence="2">
    <location>
        <begin position="1"/>
        <end position="19"/>
    </location>
</feature>
<evidence type="ECO:0000313" key="4">
    <source>
        <dbReference type="Proteomes" id="UP000018144"/>
    </source>
</evidence>
<keyword evidence="4" id="KW-1185">Reference proteome</keyword>
<protein>
    <recommendedName>
        <fullName evidence="5">CBM-cenC domain-containing protein</fullName>
    </recommendedName>
</protein>
<dbReference type="AlphaFoldDB" id="U4LPD0"/>